<dbReference type="AlphaFoldDB" id="A0A1R2AY75"/>
<dbReference type="InterPro" id="IPR000195">
    <property type="entry name" value="Rab-GAP-TBC_dom"/>
</dbReference>
<dbReference type="EMBL" id="MPUH01001193">
    <property type="protein sequence ID" value="OMJ69483.1"/>
    <property type="molecule type" value="Genomic_DNA"/>
</dbReference>
<evidence type="ECO:0000259" key="2">
    <source>
        <dbReference type="PROSITE" id="PS50086"/>
    </source>
</evidence>
<gene>
    <name evidence="3" type="ORF">SteCoe_32795</name>
</gene>
<sequence length="401" mass="46657">MLLAQTEEQCEKKTHILKDICEKVATSETKISDLSREIQSLLKSINELIVEKNSYRDELEQNTLSNHQGYSSLAYPIESLISLSIFTSKEQKNKENKEQFRSLDQFLIIQPEINGIDIWTSLLSEADSPQVFKKMKKLSRQGIPTKIRGELWTRVIGNDLFITPKLFTSLLKTSQNANKTEKEGNGTLLIPMDLKRTLSNLQVFQEKQPLHSSLSDLLKAFASYRPDIGYVQGMAYLGAIFILHQNTYSAFTSFSNLIFKSHMLKSFYSFDLPVMQEYYKVFEYYMKKKIPNVFKKFKDLEITPDMFLLEWVYTLFSRFFEIEYVSRIMSLFILSDDSFIIRFGLAILIFLSKKLADENMDAVAMTINNMVMHLEYYQILRISEKIKIKIADINKLRIVLA</sequence>
<feature type="domain" description="Rab-GAP TBC" evidence="2">
    <location>
        <begin position="142"/>
        <end position="336"/>
    </location>
</feature>
<dbReference type="InterPro" id="IPR050302">
    <property type="entry name" value="Rab_GAP_TBC_domain"/>
</dbReference>
<dbReference type="InterPro" id="IPR035969">
    <property type="entry name" value="Rab-GAP_TBC_sf"/>
</dbReference>
<dbReference type="PROSITE" id="PS50086">
    <property type="entry name" value="TBC_RABGAP"/>
    <property type="match status" value="1"/>
</dbReference>
<reference evidence="3 4" key="1">
    <citation type="submission" date="2016-11" db="EMBL/GenBank/DDBJ databases">
        <title>The macronuclear genome of Stentor coeruleus: a giant cell with tiny introns.</title>
        <authorList>
            <person name="Slabodnick M."/>
            <person name="Ruby J.G."/>
            <person name="Reiff S.B."/>
            <person name="Swart E.C."/>
            <person name="Gosai S."/>
            <person name="Prabakaran S."/>
            <person name="Witkowska E."/>
            <person name="Larue G.E."/>
            <person name="Fisher S."/>
            <person name="Freeman R.M."/>
            <person name="Gunawardena J."/>
            <person name="Chu W."/>
            <person name="Stover N.A."/>
            <person name="Gregory B.D."/>
            <person name="Nowacki M."/>
            <person name="Derisi J."/>
            <person name="Roy S.W."/>
            <person name="Marshall W.F."/>
            <person name="Sood P."/>
        </authorList>
    </citation>
    <scope>NUCLEOTIDE SEQUENCE [LARGE SCALE GENOMIC DNA]</scope>
    <source>
        <strain evidence="3">WM001</strain>
    </source>
</reference>
<dbReference type="Pfam" id="PF00566">
    <property type="entry name" value="RabGAP-TBC"/>
    <property type="match status" value="1"/>
</dbReference>
<dbReference type="Gene3D" id="1.10.10.750">
    <property type="entry name" value="Ypt/Rab-GAP domain of gyp1p, domain 1"/>
    <property type="match status" value="1"/>
</dbReference>
<keyword evidence="1" id="KW-0175">Coiled coil</keyword>
<accession>A0A1R2AY75</accession>
<dbReference type="GO" id="GO:0005096">
    <property type="term" value="F:GTPase activator activity"/>
    <property type="evidence" value="ECO:0007669"/>
    <property type="project" value="TreeGrafter"/>
</dbReference>
<dbReference type="OrthoDB" id="435695at2759"/>
<dbReference type="GO" id="GO:0031267">
    <property type="term" value="F:small GTPase binding"/>
    <property type="evidence" value="ECO:0007669"/>
    <property type="project" value="TreeGrafter"/>
</dbReference>
<proteinExistence type="predicted"/>
<dbReference type="Gene3D" id="1.10.8.270">
    <property type="entry name" value="putative rabgap domain of human tbc1 domain family member 14 like domains"/>
    <property type="match status" value="1"/>
</dbReference>
<evidence type="ECO:0000313" key="4">
    <source>
        <dbReference type="Proteomes" id="UP000187209"/>
    </source>
</evidence>
<organism evidence="3 4">
    <name type="scientific">Stentor coeruleus</name>
    <dbReference type="NCBI Taxonomy" id="5963"/>
    <lineage>
        <taxon>Eukaryota</taxon>
        <taxon>Sar</taxon>
        <taxon>Alveolata</taxon>
        <taxon>Ciliophora</taxon>
        <taxon>Postciliodesmatophora</taxon>
        <taxon>Heterotrichea</taxon>
        <taxon>Heterotrichida</taxon>
        <taxon>Stentoridae</taxon>
        <taxon>Stentor</taxon>
    </lineage>
</organism>
<keyword evidence="4" id="KW-1185">Reference proteome</keyword>
<dbReference type="SUPFAM" id="SSF47923">
    <property type="entry name" value="Ypt/Rab-GAP domain of gyp1p"/>
    <property type="match status" value="2"/>
</dbReference>
<evidence type="ECO:0000256" key="1">
    <source>
        <dbReference type="SAM" id="Coils"/>
    </source>
</evidence>
<evidence type="ECO:0000313" key="3">
    <source>
        <dbReference type="EMBL" id="OMJ69483.1"/>
    </source>
</evidence>
<feature type="coiled-coil region" evidence="1">
    <location>
        <begin position="31"/>
        <end position="58"/>
    </location>
</feature>
<name>A0A1R2AY75_9CILI</name>
<dbReference type="Proteomes" id="UP000187209">
    <property type="component" value="Unassembled WGS sequence"/>
</dbReference>
<comment type="caution">
    <text evidence="3">The sequence shown here is derived from an EMBL/GenBank/DDBJ whole genome shotgun (WGS) entry which is preliminary data.</text>
</comment>
<dbReference type="Gene3D" id="1.10.472.80">
    <property type="entry name" value="Ypt/Rab-GAP domain of gyp1p, domain 3"/>
    <property type="match status" value="1"/>
</dbReference>
<dbReference type="SMART" id="SM00164">
    <property type="entry name" value="TBC"/>
    <property type="match status" value="1"/>
</dbReference>
<dbReference type="PANTHER" id="PTHR47219">
    <property type="entry name" value="RAB GTPASE-ACTIVATING PROTEIN 1-LIKE"/>
    <property type="match status" value="1"/>
</dbReference>
<protein>
    <recommendedName>
        <fullName evidence="2">Rab-GAP TBC domain-containing protein</fullName>
    </recommendedName>
</protein>
<dbReference type="PANTHER" id="PTHR47219:SF15">
    <property type="entry name" value="TBC1 DOMAIN FAMILY MEMBER 12 ISOFORM X1"/>
    <property type="match status" value="1"/>
</dbReference>